<evidence type="ECO:0000313" key="1">
    <source>
        <dbReference type="EMBL" id="QZD90353.1"/>
    </source>
</evidence>
<reference evidence="1 2" key="1">
    <citation type="submission" date="2021-08" db="EMBL/GenBank/DDBJ databases">
        <title>Comparative Genomics Analysis of the Genus Qipengyuania Reveals Extensive Genetic Diversity and Metabolic Versatility, Including the Description of Fifteen Novel Species.</title>
        <authorList>
            <person name="Liu Y."/>
        </authorList>
    </citation>
    <scope>NUCLEOTIDE SEQUENCE [LARGE SCALE GENOMIC DNA]</scope>
    <source>
        <strain evidence="1 2">1NDH13</strain>
    </source>
</reference>
<sequence>MKFGVAVALAALSVAGCGETVAREEAPVPAGFVPVEMPAGERVYFDPASRGEGQMNGNPARTGVFVEVFETTDNRWALRREKWTSRCDPQHATKEVLSLQTPSGETVAESALVIPERDFAERSYYLRSFSGYLCEQEVLP</sequence>
<evidence type="ECO:0008006" key="3">
    <source>
        <dbReference type="Google" id="ProtNLM"/>
    </source>
</evidence>
<dbReference type="PROSITE" id="PS51257">
    <property type="entry name" value="PROKAR_LIPOPROTEIN"/>
    <property type="match status" value="1"/>
</dbReference>
<dbReference type="EMBL" id="CP081295">
    <property type="protein sequence ID" value="QZD90353.1"/>
    <property type="molecule type" value="Genomic_DNA"/>
</dbReference>
<keyword evidence="2" id="KW-1185">Reference proteome</keyword>
<accession>A0ABX8ZMX2</accession>
<gene>
    <name evidence="1" type="ORF">K3148_02825</name>
</gene>
<evidence type="ECO:0000313" key="2">
    <source>
        <dbReference type="Proteomes" id="UP000824281"/>
    </source>
</evidence>
<organism evidence="1 2">
    <name type="scientific">Qipengyuania aurantiaca</name>
    <dbReference type="NCBI Taxonomy" id="2867233"/>
    <lineage>
        <taxon>Bacteria</taxon>
        <taxon>Pseudomonadati</taxon>
        <taxon>Pseudomonadota</taxon>
        <taxon>Alphaproteobacteria</taxon>
        <taxon>Sphingomonadales</taxon>
        <taxon>Erythrobacteraceae</taxon>
        <taxon>Qipengyuania</taxon>
    </lineage>
</organism>
<protein>
    <recommendedName>
        <fullName evidence="3">DUF4156 domain-containing protein</fullName>
    </recommendedName>
</protein>
<name>A0ABX8ZMX2_9SPHN</name>
<dbReference type="RefSeq" id="WP_221425824.1">
    <property type="nucleotide sequence ID" value="NZ_CP081295.1"/>
</dbReference>
<proteinExistence type="predicted"/>
<dbReference type="Proteomes" id="UP000824281">
    <property type="component" value="Chromosome"/>
</dbReference>